<sequence length="44" mass="5098">MMLLSRPHISQHFYYPVRSHTKLLAPQTYLPVVQVAELVATDFV</sequence>
<proteinExistence type="predicted"/>
<dbReference type="EMBL" id="CABQ01000294">
    <property type="protein sequence ID" value="CBI08943.1"/>
    <property type="molecule type" value="Genomic_DNA"/>
</dbReference>
<organism evidence="1">
    <name type="scientific">mine drainage metagenome</name>
    <dbReference type="NCBI Taxonomy" id="410659"/>
    <lineage>
        <taxon>unclassified sequences</taxon>
        <taxon>metagenomes</taxon>
        <taxon>ecological metagenomes</taxon>
    </lineage>
</organism>
<dbReference type="AlphaFoldDB" id="E6QNX2"/>
<evidence type="ECO:0000313" key="1">
    <source>
        <dbReference type="EMBL" id="CBI08943.1"/>
    </source>
</evidence>
<protein>
    <submittedName>
        <fullName evidence="1">Uncharacterized protein</fullName>
    </submittedName>
</protein>
<name>E6QNX2_9ZZZZ</name>
<comment type="caution">
    <text evidence="1">The sequence shown here is derived from an EMBL/GenBank/DDBJ whole genome shotgun (WGS) entry which is preliminary data.</text>
</comment>
<gene>
    <name evidence="1" type="ORF">CARN6_2472</name>
</gene>
<accession>E6QNX2</accession>
<reference evidence="1" key="1">
    <citation type="submission" date="2009-10" db="EMBL/GenBank/DDBJ databases">
        <title>Diversity of trophic interactions inside an arsenic-rich microbial ecosystem.</title>
        <authorList>
            <person name="Bertin P.N."/>
            <person name="Heinrich-Salmeron A."/>
            <person name="Pelletier E."/>
            <person name="Goulhen-Chollet F."/>
            <person name="Arsene-Ploetze F."/>
            <person name="Gallien S."/>
            <person name="Calteau A."/>
            <person name="Vallenet D."/>
            <person name="Casiot C."/>
            <person name="Chane-Woon-Ming B."/>
            <person name="Giloteaux L."/>
            <person name="Barakat M."/>
            <person name="Bonnefoy V."/>
            <person name="Bruneel O."/>
            <person name="Chandler M."/>
            <person name="Cleiss J."/>
            <person name="Duran R."/>
            <person name="Elbaz-Poulichet F."/>
            <person name="Fonknechten N."/>
            <person name="Lauga B."/>
            <person name="Mornico D."/>
            <person name="Ortet P."/>
            <person name="Schaeffer C."/>
            <person name="Siguier P."/>
            <person name="Alexander Thil Smith A."/>
            <person name="Van Dorsselaer A."/>
            <person name="Weissenbach J."/>
            <person name="Medigue C."/>
            <person name="Le Paslier D."/>
        </authorList>
    </citation>
    <scope>NUCLEOTIDE SEQUENCE</scope>
</reference>